<evidence type="ECO:0000313" key="6">
    <source>
        <dbReference type="Proteomes" id="UP000295122"/>
    </source>
</evidence>
<dbReference type="Proteomes" id="UP000295122">
    <property type="component" value="Unassembled WGS sequence"/>
</dbReference>
<dbReference type="CDD" id="cd13604">
    <property type="entry name" value="PBP2_TRAP_ketoacid_lactate_like"/>
    <property type="match status" value="1"/>
</dbReference>
<keyword evidence="1 4" id="KW-0732">Signal</keyword>
<dbReference type="InterPro" id="IPR038404">
    <property type="entry name" value="TRAP_DctP_sf"/>
</dbReference>
<sequence>MSSLRGMVAVGAFAFGVLAAAVSGAQAQATKTLRIQSSFPPTSFIAENQKYFADRVAAMSGGKLKIEMLPVGSVVPAFEVLDAVNAGVIDGGHTAIAYWLGRNRAATLFGPAPGGPFGMDVIDYLGWINDGGGQKFYEEFYKDVLKRDIHPMPLTALPNQPLGWFKEPIKSWADLKGKKCRHAGITAEVFGAAGVAAVNVPGGEIVPSAERGVIECGEFSGIGEDTKIGFATVWKHFYAPSMHEPATVLELIIKGRVWNSLAPEHREIIRSAAMDANIRSSFTINRTNAEAMAAAKAQGVTVHKTPDDILIKTLEAWDVIAKKEAEVNPFFKKVYESQREYASKVVPSRRFNDVPYSIGANYYWPENK</sequence>
<protein>
    <submittedName>
        <fullName evidence="5">TRAP-type mannitol/chloroaromatic compound transport system substrate-binding protein</fullName>
    </submittedName>
</protein>
<dbReference type="Gene3D" id="3.40.190.170">
    <property type="entry name" value="Bacterial extracellular solute-binding protein, family 7"/>
    <property type="match status" value="1"/>
</dbReference>
<dbReference type="EMBL" id="SNZR01000011">
    <property type="protein sequence ID" value="TDR93233.1"/>
    <property type="molecule type" value="Genomic_DNA"/>
</dbReference>
<feature type="binding site" evidence="3">
    <location>
        <position position="218"/>
    </location>
    <ligand>
        <name>substrate</name>
    </ligand>
</feature>
<keyword evidence="6" id="KW-1185">Reference proteome</keyword>
<dbReference type="AlphaFoldDB" id="A0A4R7C5A1"/>
<dbReference type="PANTHER" id="PTHR33376">
    <property type="match status" value="1"/>
</dbReference>
<accession>A0A4R7C5A1</accession>
<dbReference type="RefSeq" id="WP_166652313.1">
    <property type="nucleotide sequence ID" value="NZ_SNZR01000011.1"/>
</dbReference>
<feature type="chain" id="PRO_5020267944" evidence="4">
    <location>
        <begin position="20"/>
        <end position="368"/>
    </location>
</feature>
<evidence type="ECO:0000256" key="2">
    <source>
        <dbReference type="PIRSR" id="PIRSR039026-1"/>
    </source>
</evidence>
<proteinExistence type="predicted"/>
<evidence type="ECO:0000256" key="4">
    <source>
        <dbReference type="SAM" id="SignalP"/>
    </source>
</evidence>
<dbReference type="SUPFAM" id="SSF53850">
    <property type="entry name" value="Periplasmic binding protein-like II"/>
    <property type="match status" value="1"/>
</dbReference>
<feature type="binding site" evidence="2">
    <location>
        <position position="160"/>
    </location>
    <ligand>
        <name>substrate</name>
    </ligand>
</feature>
<dbReference type="GO" id="GO:0031317">
    <property type="term" value="C:tripartite ATP-independent periplasmic transporter complex"/>
    <property type="evidence" value="ECO:0007669"/>
    <property type="project" value="InterPro"/>
</dbReference>
<dbReference type="PIRSF" id="PIRSF039026">
    <property type="entry name" value="SiaP"/>
    <property type="match status" value="1"/>
</dbReference>
<dbReference type="Gene3D" id="3.40.190.10">
    <property type="entry name" value="Periplasmic binding protein-like II"/>
    <property type="match status" value="1"/>
</dbReference>
<dbReference type="NCBIfam" id="NF037995">
    <property type="entry name" value="TRAP_S1"/>
    <property type="match status" value="1"/>
</dbReference>
<feature type="binding site" evidence="2">
    <location>
        <position position="181"/>
    </location>
    <ligand>
        <name>substrate</name>
    </ligand>
</feature>
<feature type="binding site" evidence="3">
    <location>
        <position position="219"/>
    </location>
    <ligand>
        <name>Na(+)</name>
        <dbReference type="ChEBI" id="CHEBI:29101"/>
    </ligand>
</feature>
<dbReference type="GO" id="GO:0055085">
    <property type="term" value="P:transmembrane transport"/>
    <property type="evidence" value="ECO:0007669"/>
    <property type="project" value="InterPro"/>
</dbReference>
<evidence type="ECO:0000256" key="3">
    <source>
        <dbReference type="PIRSR" id="PIRSR039026-2"/>
    </source>
</evidence>
<comment type="caution">
    <text evidence="5">The sequence shown here is derived from an EMBL/GenBank/DDBJ whole genome shotgun (WGS) entry which is preliminary data.</text>
</comment>
<dbReference type="InterPro" id="IPR026289">
    <property type="entry name" value="SBP_TakP-like"/>
</dbReference>
<dbReference type="InterPro" id="IPR018389">
    <property type="entry name" value="DctP_fam"/>
</dbReference>
<dbReference type="Pfam" id="PF03480">
    <property type="entry name" value="DctP"/>
    <property type="match status" value="1"/>
</dbReference>
<feature type="binding site" evidence="3">
    <location>
        <position position="244"/>
    </location>
    <ligand>
        <name>substrate</name>
    </ligand>
</feature>
<organism evidence="5 6">
    <name type="scientific">Enterovirga rhinocerotis</name>
    <dbReference type="NCBI Taxonomy" id="1339210"/>
    <lineage>
        <taxon>Bacteria</taxon>
        <taxon>Pseudomonadati</taxon>
        <taxon>Pseudomonadota</taxon>
        <taxon>Alphaproteobacteria</taxon>
        <taxon>Hyphomicrobiales</taxon>
        <taxon>Methylobacteriaceae</taxon>
        <taxon>Enterovirga</taxon>
    </lineage>
</organism>
<dbReference type="GO" id="GO:0046872">
    <property type="term" value="F:metal ion binding"/>
    <property type="evidence" value="ECO:0007669"/>
    <property type="project" value="UniProtKB-KW"/>
</dbReference>
<feature type="signal peptide" evidence="4">
    <location>
        <begin position="1"/>
        <end position="19"/>
    </location>
</feature>
<evidence type="ECO:0000256" key="1">
    <source>
        <dbReference type="ARBA" id="ARBA00022729"/>
    </source>
</evidence>
<keyword evidence="3" id="KW-0479">Metal-binding</keyword>
<reference evidence="5 6" key="1">
    <citation type="submission" date="2019-03" db="EMBL/GenBank/DDBJ databases">
        <title>Genomic Encyclopedia of Type Strains, Phase IV (KMG-IV): sequencing the most valuable type-strain genomes for metagenomic binning, comparative biology and taxonomic classification.</title>
        <authorList>
            <person name="Goeker M."/>
        </authorList>
    </citation>
    <scope>NUCLEOTIDE SEQUENCE [LARGE SCALE GENOMIC DNA]</scope>
    <source>
        <strain evidence="5 6">DSM 25903</strain>
    </source>
</reference>
<gene>
    <name evidence="5" type="ORF">EV668_0489</name>
</gene>
<evidence type="ECO:0000313" key="5">
    <source>
        <dbReference type="EMBL" id="TDR93233.1"/>
    </source>
</evidence>
<name>A0A4R7C5A1_9HYPH</name>
<dbReference type="PANTHER" id="PTHR33376:SF5">
    <property type="entry name" value="EXTRACYTOPLASMIC SOLUTE RECEPTOR PROTEIN"/>
    <property type="match status" value="1"/>
</dbReference>